<name>A0A8J6A7H7_GALPY</name>
<comment type="cofactor">
    <cofactor evidence="1">
        <name>FAD</name>
        <dbReference type="ChEBI" id="CHEBI:57692"/>
    </cofactor>
</comment>
<dbReference type="PRINTS" id="PR01121">
    <property type="entry name" value="FMOXYGENASE1"/>
</dbReference>
<comment type="catalytic activity">
    <reaction evidence="24">
        <text>trimethylamine + NADPH + O2 = trimethylamine N-oxide + NADP(+) + H2O</text>
        <dbReference type="Rhea" id="RHEA:31979"/>
        <dbReference type="ChEBI" id="CHEBI:15377"/>
        <dbReference type="ChEBI" id="CHEBI:15379"/>
        <dbReference type="ChEBI" id="CHEBI:15724"/>
        <dbReference type="ChEBI" id="CHEBI:57783"/>
        <dbReference type="ChEBI" id="CHEBI:58349"/>
        <dbReference type="ChEBI" id="CHEBI:58389"/>
        <dbReference type="EC" id="1.14.13.148"/>
    </reaction>
    <physiologicalReaction direction="left-to-right" evidence="24">
        <dbReference type="Rhea" id="RHEA:31980"/>
    </physiologicalReaction>
</comment>
<dbReference type="SUPFAM" id="SSF51735">
    <property type="entry name" value="NAD(P)-binding Rossmann-fold domains"/>
    <property type="match status" value="1"/>
</dbReference>
<evidence type="ECO:0000256" key="4">
    <source>
        <dbReference type="ARBA" id="ARBA00009183"/>
    </source>
</evidence>
<dbReference type="Proteomes" id="UP000700334">
    <property type="component" value="Unassembled WGS sequence"/>
</dbReference>
<keyword evidence="15" id="KW-0472">Membrane</keyword>
<dbReference type="InterPro" id="IPR036291">
    <property type="entry name" value="NAD(P)-bd_dom_sf"/>
</dbReference>
<evidence type="ECO:0000256" key="1">
    <source>
        <dbReference type="ARBA" id="ARBA00001974"/>
    </source>
</evidence>
<dbReference type="EC" id="1.14.13.148" evidence="17"/>
<feature type="non-terminal residue" evidence="26">
    <location>
        <position position="2652"/>
    </location>
</feature>
<evidence type="ECO:0000256" key="6">
    <source>
        <dbReference type="ARBA" id="ARBA00022630"/>
    </source>
</evidence>
<evidence type="ECO:0000256" key="2">
    <source>
        <dbReference type="ARBA" id="ARBA00004111"/>
    </source>
</evidence>
<dbReference type="FunFam" id="3.50.50.60:FF:000073">
    <property type="entry name" value="Dimethylaniline monooxygenase [N-oxide-forming]"/>
    <property type="match status" value="1"/>
</dbReference>
<evidence type="ECO:0000256" key="16">
    <source>
        <dbReference type="ARBA" id="ARBA00029725"/>
    </source>
</evidence>
<evidence type="ECO:0000256" key="9">
    <source>
        <dbReference type="ARBA" id="ARBA00022827"/>
    </source>
</evidence>
<evidence type="ECO:0000256" key="24">
    <source>
        <dbReference type="ARBA" id="ARBA00048088"/>
    </source>
</evidence>
<keyword evidence="9" id="KW-0274">FAD</keyword>
<comment type="similarity">
    <text evidence="4">Belongs to the FMO family.</text>
</comment>
<evidence type="ECO:0000256" key="14">
    <source>
        <dbReference type="ARBA" id="ARBA00023033"/>
    </source>
</evidence>
<dbReference type="GO" id="GO:0050661">
    <property type="term" value="F:NADP binding"/>
    <property type="evidence" value="ECO:0007669"/>
    <property type="project" value="InterPro"/>
</dbReference>
<dbReference type="FunFam" id="3.50.50.60:FF:000159">
    <property type="entry name" value="Dimethylaniline monooxygenase [N-oxide-forming]"/>
    <property type="match status" value="4"/>
</dbReference>
<comment type="caution">
    <text evidence="26">The sequence shown here is derived from an EMBL/GenBank/DDBJ whole genome shotgun (WGS) entry which is preliminary data.</text>
</comment>
<dbReference type="InterPro" id="IPR036188">
    <property type="entry name" value="FAD/NAD-bd_sf"/>
</dbReference>
<comment type="catalytic activity">
    <reaction evidence="25">
        <text>N,N-dimethylaniline + NADPH + O2 + H(+) = N,N-dimethylaniline N-oxide + NADP(+) + H2O</text>
        <dbReference type="Rhea" id="RHEA:24468"/>
        <dbReference type="ChEBI" id="CHEBI:15377"/>
        <dbReference type="ChEBI" id="CHEBI:15378"/>
        <dbReference type="ChEBI" id="CHEBI:15379"/>
        <dbReference type="ChEBI" id="CHEBI:16269"/>
        <dbReference type="ChEBI" id="CHEBI:17735"/>
        <dbReference type="ChEBI" id="CHEBI:57783"/>
        <dbReference type="ChEBI" id="CHEBI:58349"/>
        <dbReference type="EC" id="1.14.13.8"/>
    </reaction>
    <physiologicalReaction direction="left-to-right" evidence="25">
        <dbReference type="Rhea" id="RHEA:24469"/>
    </physiologicalReaction>
</comment>
<comment type="catalytic activity">
    <reaction evidence="23">
        <text>hypotaurine + NADPH + O2 + H(+) = taurine + NADP(+) + H2O</text>
        <dbReference type="Rhea" id="RHEA:69819"/>
        <dbReference type="ChEBI" id="CHEBI:15377"/>
        <dbReference type="ChEBI" id="CHEBI:15378"/>
        <dbReference type="ChEBI" id="CHEBI:15379"/>
        <dbReference type="ChEBI" id="CHEBI:57783"/>
        <dbReference type="ChEBI" id="CHEBI:57853"/>
        <dbReference type="ChEBI" id="CHEBI:58349"/>
        <dbReference type="ChEBI" id="CHEBI:507393"/>
        <dbReference type="EC" id="1.14.13.8"/>
    </reaction>
    <physiologicalReaction direction="left-to-right" evidence="23">
        <dbReference type="Rhea" id="RHEA:69820"/>
    </physiologicalReaction>
</comment>
<dbReference type="GO" id="GO:0005789">
    <property type="term" value="C:endoplasmic reticulum membrane"/>
    <property type="evidence" value="ECO:0007669"/>
    <property type="project" value="UniProtKB-SubCell"/>
</dbReference>
<dbReference type="FunFam" id="3.50.50.60:FF:000279">
    <property type="entry name" value="Dimethylaniline monooxygenase [N-oxide-forming]"/>
    <property type="match status" value="1"/>
</dbReference>
<proteinExistence type="inferred from homology"/>
<keyword evidence="7" id="KW-0812">Transmembrane</keyword>
<keyword evidence="14 26" id="KW-0503">Monooxygenase</keyword>
<dbReference type="PRINTS" id="PR00370">
    <property type="entry name" value="FMOXYGENASE"/>
</dbReference>
<comment type="function">
    <text evidence="21">Broad spectrum monooxygenase that catalyzes the oxygenation of a wide variety of nitrogen- and sulfur-containing compounds including xenobiotics. Catalyzes the S-oxygenation of hypotaurine to produce taurine, an organic osmolyte involved in cell volume regulation as well as a variety of cytoprotective and developmental processes. In vitro, catalyzes the N-oxygenation of trimethylamine (TMA) to produce trimethylamine N-oxide (TMAO) and could therefore participate to the detoxification of this compound that is generated by the action of gut microbiota from dietary precursors such as choline, choline containing compounds, betaine or L-carnitine.</text>
</comment>
<dbReference type="Gene3D" id="3.50.50.60">
    <property type="entry name" value="FAD/NAD(P)-binding domain"/>
    <property type="match status" value="7"/>
</dbReference>
<comment type="catalytic activity">
    <reaction evidence="22">
        <text>hypotaurine + NADH + O2 + H(+) = taurine + NAD(+) + H2O</text>
        <dbReference type="Rhea" id="RHEA:74111"/>
        <dbReference type="ChEBI" id="CHEBI:15377"/>
        <dbReference type="ChEBI" id="CHEBI:15378"/>
        <dbReference type="ChEBI" id="CHEBI:15379"/>
        <dbReference type="ChEBI" id="CHEBI:57540"/>
        <dbReference type="ChEBI" id="CHEBI:57853"/>
        <dbReference type="ChEBI" id="CHEBI:57945"/>
        <dbReference type="ChEBI" id="CHEBI:507393"/>
        <dbReference type="EC" id="1.14.13.8"/>
    </reaction>
    <physiologicalReaction direction="left-to-right" evidence="22">
        <dbReference type="Rhea" id="RHEA:74112"/>
    </physiologicalReaction>
</comment>
<evidence type="ECO:0000256" key="20">
    <source>
        <dbReference type="ARBA" id="ARBA00034561"/>
    </source>
</evidence>
<keyword evidence="27" id="KW-1185">Reference proteome</keyword>
<keyword evidence="10" id="KW-0492">Microsome</keyword>
<evidence type="ECO:0000256" key="23">
    <source>
        <dbReference type="ARBA" id="ARBA00048041"/>
    </source>
</evidence>
<dbReference type="SUPFAM" id="SSF51905">
    <property type="entry name" value="FAD/NAD(P)-binding domain"/>
    <property type="match status" value="9"/>
</dbReference>
<gene>
    <name evidence="26" type="ORF">J0S82_010875</name>
</gene>
<evidence type="ECO:0000256" key="25">
    <source>
        <dbReference type="ARBA" id="ARBA00049443"/>
    </source>
</evidence>
<dbReference type="PANTHER" id="PTHR23023">
    <property type="entry name" value="DIMETHYLANILINE MONOOXYGENASE"/>
    <property type="match status" value="1"/>
</dbReference>
<organism evidence="26 27">
    <name type="scientific">Galemys pyrenaicus</name>
    <name type="common">Iberian desman</name>
    <name type="synonym">Pyrenean desman</name>
    <dbReference type="NCBI Taxonomy" id="202257"/>
    <lineage>
        <taxon>Eukaryota</taxon>
        <taxon>Metazoa</taxon>
        <taxon>Chordata</taxon>
        <taxon>Craniata</taxon>
        <taxon>Vertebrata</taxon>
        <taxon>Euteleostomi</taxon>
        <taxon>Mammalia</taxon>
        <taxon>Eutheria</taxon>
        <taxon>Laurasiatheria</taxon>
        <taxon>Eulipotyphla</taxon>
        <taxon>Talpidae</taxon>
        <taxon>Galemys</taxon>
    </lineage>
</organism>
<evidence type="ECO:0000256" key="13">
    <source>
        <dbReference type="ARBA" id="ARBA00023002"/>
    </source>
</evidence>
<evidence type="ECO:0000313" key="26">
    <source>
        <dbReference type="EMBL" id="KAG8515793.1"/>
    </source>
</evidence>
<evidence type="ECO:0000256" key="3">
    <source>
        <dbReference type="ARBA" id="ARBA00004389"/>
    </source>
</evidence>
<keyword evidence="13" id="KW-0560">Oxidoreductase</keyword>
<dbReference type="EC" id="1.14.13.8" evidence="5"/>
<dbReference type="Pfam" id="PF00743">
    <property type="entry name" value="FMO-like"/>
    <property type="match status" value="8"/>
</dbReference>
<dbReference type="InterPro" id="IPR000960">
    <property type="entry name" value="Flavin_mOase"/>
</dbReference>
<evidence type="ECO:0000256" key="5">
    <source>
        <dbReference type="ARBA" id="ARBA00012850"/>
    </source>
</evidence>
<dbReference type="FunFam" id="3.50.50.60:FF:000042">
    <property type="entry name" value="Dimethylaniline monooxygenase [N-oxide-forming]"/>
    <property type="match status" value="1"/>
</dbReference>
<evidence type="ECO:0000256" key="17">
    <source>
        <dbReference type="ARBA" id="ARBA00034528"/>
    </source>
</evidence>
<dbReference type="InterPro" id="IPR002253">
    <property type="entry name" value="Flavin_mOase_1"/>
</dbReference>
<dbReference type="InterPro" id="IPR050346">
    <property type="entry name" value="FMO-like"/>
</dbReference>
<dbReference type="FunFam" id="3.50.50.60:FF:000023">
    <property type="entry name" value="Dimethylaniline monooxygenase [N-oxide-forming]"/>
    <property type="match status" value="1"/>
</dbReference>
<sequence length="2652" mass="300742">VTIGKRVAIIGAGVSGLASIRSCLEEGLEPICFERSEDVGGLWKFSDQAEEGRASIYQSVFTNSSKEMMCFPDFPYPDDFPNFMHNSKLQEYIIAFAKEKNLLKYIQFKTLVSSINKRPDFSITGQWDVTTEKDGKKQSVVFDAVMICSGHHVYPNLPKESFPGLKLFKGKCIHSRDYKEPGIFKGKRVLVIGLGNSGCDIATELSHTAAQVIISSRSSSWVMSRVWDDGYPWDMMFITRFETFLKNNLPTAISDWWYTKQMNARFKHENYGLMPLNGKEPVFNDELPARILCGTVSIKPNVKQFTATSAVFEDGTVFEAIDCVIFATGYGYAYPFLDDSIIKSRDNEVTLFKGIFPPLLEKPTMAVTGLVQSLGAAIPTTDMFGKSETIQTDYIVYMDELASFIGVKTQHPFRLMGPRKWPGARKAILTQWDRTLKPTKTRVVGQPRKPCLAFRWLKLLAIPILLIAIFLVKILIHKPQLVISTETPKYSRNPSEEATMGKRVAIVGAGVSGLASIRSCLEEGLEPTCFERSDDVGGLWKFSDQAEEGRASIYQSVFTNSSKEMMCFPDFPYPDDYPNYMHHSKLQDYIKTFAQKKNLLRYIQFETLVSSIKKCPNFLVAGQWEVVSEKDGKQESSVFDAVMICSGHHVYPNLPTDSFLGLDKFQGHYFHSRDYKGPEAFKEKRVLVIGLGNSGSDIAVELSRLAAQYRDIEGNTWRCPQNCIIFAYFFQSDLDIHVAFPHQVIISTRSGSWVMSRVWDDGYPWDMVYVTRFATFLRTALPSFISDWLYVKKMNTWFKHENYGLMPLNGPLRKEPVFNDELPSRILCGKVFIKPNVKEFTETSAVFEDGTVFEAIDYVIFATGYGYAYPFLDDAIIKSRNNEVTLFKGIFPPLLEKPTMAVIGLVQSLGAAIPTTDMQARLAAKVFANSCTLPSKTEMIEDIDEKMGKKLKFGQSQTLQTDYISYMDELGSYIGAKPNIPWLFLTDPQLALEVYFGPCSPYQFRLMGPGKWEGARNAILTQWDRTIKTTRTRAETMTKKVAVIGAGVSGLISLKCCVDEGLEPTCFERTEDIGGLWRFKESVEDGRASIYQSVITNTSKEMSCFSDFPMPEDFPNFLHNTKLLEYFRIFAKKFDLLKYIRFQTTVLSVKKCPDFASSGQWEVITESKGKEQSAIFDGVMVCSGHHILPHIPLESFPGIEKFKGQYFHSRQYKRPEGFEGKHILVIGIGNSASDIAVELSKKAAQVFISTKQGSWVMSRISENGYPWDMIFHTRFSSMLRNVLPRTVLKWMMEQQMNRWFSHENYGLEPQNKYLMKEPILNDDLPSRLLYGAIKVKPRVKELTETSAIFEDGTVEKNIDVIVFATGYTFSFPFLEDSLVKVENNMVSLYKYMFPPQLEKSTLACIGLIQPLGSIFPTVELQARWVTRVFKGLCTLPSENTMMLDIIKRSKNRIELHSFILSIPIECLICKPTHFTFSLRFGESQSQILQTNYIDYLDELALEIGVKPDLLSLFLQDPKLAVKLYFGPCNSYQYRLAGPGQWEGARNAILTQKQRILKPLKTRALKAPSNYPVSFLLKILGLLADSMAKRIAIVGAGVSGLASIRCCLEEGLEPTCFERSDDLGGLWRFTEHVEEGRASLYKSVVSNSCKEMSCYSDFPFPEDFPNYLPNSYVLEYLKMYAKKFSLLKCIQFKTKVCSVKKCPDFAVTGQWEVVTLREGKQESTIFDAVMVCTGFLTDPKLPLDCFPGIKNFKGQYFHSREYKYPDIFKDKRVLVVGMGNSGTDIAVEASHLAKKVFLSTTGGAWVISRVFDSGYPWDMVFTTRFQIMFKNCLPTPIANWLIAKKLNNWFDHENYGIVPEDRTQLREPVLNDELPGRIITGKVIIKPSIKEVKEHSVVFNSPAKEESIDIIVFATGYTFAFPFLDESVVKVEAGQASLYKYIFPAHLQKPTLAVIGLIKPLGSMIPTGEVQARWAVRVLKGVNTLPPTHVMIEEVNARKENKHTGFGLCYCKALETGYIEYIDELLTFMGAKPNLFSIFLTDPLLALTMFFGPCTSYQFRLTGPGKWDGARNAIMTQWDRTFKATKTRISTMAKRVAVIGAGVSGLSSIKCCLDEDLQPICFEKSNDIGGLWKFTDTSKDGMTRVYKSLVTNVCKEMSCYSDFPFQEDYPNFMNHKKFLDYLQEYAEHFDLLKYIRFKTTVCSITKRPDFSETGQWEVVTDTEGKQERTVFDAVMVCSGHFPNAHLPLESFPGIHKFKGQILHSQDYKTPEDFQGKRVLVIGLGNTGGDIAVELSRAASQVLLSTRTGSWVIGRSSNGGYPYNMMVTRRCLNFISQVLPSCVQKWHQERQMNKRFNHENYGLSIAKGYLIFYFLIKLWNQYFSSILFRIPMKKMKLIINDELPVCILCGTVAMKTSVKEFSETSVLFEDGTVEENIDIVIFSTGYTVSFPFLEEPLQSLCAKKIFLYKKVFPSNLERATLAIIGLISLTGSILAGTELQARWTTRVFKGLCKIPPSQKLMAEFTKKKELIERGVMKDTSVKPNIPFLFLTDPKLAWEVFFGPCTPYHYRIMGPGKWDGARNAIMTQWDRTLKPLKTRIVPDSSTPACKSHYLKNWGAPILLASLLLIYKSSPFLKMVQNKLQDQISPYLLKIW</sequence>
<evidence type="ECO:0000256" key="19">
    <source>
        <dbReference type="ARBA" id="ARBA00034554"/>
    </source>
</evidence>
<evidence type="ECO:0000313" key="27">
    <source>
        <dbReference type="Proteomes" id="UP000700334"/>
    </source>
</evidence>
<dbReference type="GO" id="GO:0050660">
    <property type="term" value="F:flavin adenine dinucleotide binding"/>
    <property type="evidence" value="ECO:0007669"/>
    <property type="project" value="InterPro"/>
</dbReference>
<dbReference type="OrthoDB" id="66881at2759"/>
<evidence type="ECO:0000256" key="8">
    <source>
        <dbReference type="ARBA" id="ARBA00022824"/>
    </source>
</evidence>
<keyword evidence="8" id="KW-0256">Endoplasmic reticulum</keyword>
<accession>A0A8J6A7H7</accession>
<protein>
    <recommendedName>
        <fullName evidence="18">Flavin-containing monooxygenase 1</fullName>
        <ecNumber evidence="17">1.14.13.148</ecNumber>
        <ecNumber evidence="5">1.14.13.8</ecNumber>
    </recommendedName>
    <alternativeName>
        <fullName evidence="20">Dimethylaniline monooxygenase [N-oxide-forming] 1</fullName>
    </alternativeName>
    <alternativeName>
        <fullName evidence="16">Dimethylaniline oxidase 1</fullName>
    </alternativeName>
    <alternativeName>
        <fullName evidence="19">Trimethylamine monooxygenase</fullName>
    </alternativeName>
</protein>
<evidence type="ECO:0000256" key="11">
    <source>
        <dbReference type="ARBA" id="ARBA00022857"/>
    </source>
</evidence>
<evidence type="ECO:0000256" key="10">
    <source>
        <dbReference type="ARBA" id="ARBA00022848"/>
    </source>
</evidence>
<evidence type="ECO:0000256" key="7">
    <source>
        <dbReference type="ARBA" id="ARBA00022692"/>
    </source>
</evidence>
<keyword evidence="6" id="KW-0285">Flavoprotein</keyword>
<dbReference type="GO" id="GO:0034899">
    <property type="term" value="F:trimethylamine monooxygenase activity"/>
    <property type="evidence" value="ECO:0007669"/>
    <property type="project" value="UniProtKB-EC"/>
</dbReference>
<dbReference type="EMBL" id="JAGFMF010011697">
    <property type="protein sequence ID" value="KAG8515793.1"/>
    <property type="molecule type" value="Genomic_DNA"/>
</dbReference>
<reference evidence="26" key="1">
    <citation type="journal article" date="2021" name="Evol. Appl.">
        <title>The genome of the Pyrenean desman and the effects of bottlenecks and inbreeding on the genomic landscape of an endangered species.</title>
        <authorList>
            <person name="Escoda L."/>
            <person name="Castresana J."/>
        </authorList>
    </citation>
    <scope>NUCLEOTIDE SEQUENCE</scope>
    <source>
        <strain evidence="26">IBE-C5619</strain>
    </source>
</reference>
<evidence type="ECO:0000256" key="12">
    <source>
        <dbReference type="ARBA" id="ARBA00022989"/>
    </source>
</evidence>
<evidence type="ECO:0000256" key="21">
    <source>
        <dbReference type="ARBA" id="ARBA00045957"/>
    </source>
</evidence>
<dbReference type="InterPro" id="IPR020946">
    <property type="entry name" value="Flavin_mOase-like"/>
</dbReference>
<evidence type="ECO:0000256" key="18">
    <source>
        <dbReference type="ARBA" id="ARBA00034536"/>
    </source>
</evidence>
<dbReference type="GO" id="GO:0004499">
    <property type="term" value="F:N,N-dimethylaniline monooxygenase activity"/>
    <property type="evidence" value="ECO:0007669"/>
    <property type="project" value="InterPro"/>
</dbReference>
<evidence type="ECO:0000256" key="22">
    <source>
        <dbReference type="ARBA" id="ARBA00047338"/>
    </source>
</evidence>
<evidence type="ECO:0000256" key="15">
    <source>
        <dbReference type="ARBA" id="ARBA00023136"/>
    </source>
</evidence>
<keyword evidence="11" id="KW-0521">NADP</keyword>
<keyword evidence="12" id="KW-1133">Transmembrane helix</keyword>
<comment type="subcellular location">
    <subcellularLocation>
        <location evidence="3">Endoplasmic reticulum membrane</location>
        <topology evidence="3">Single-pass membrane protein</topology>
    </subcellularLocation>
    <subcellularLocation>
        <location evidence="2">Microsome membrane</location>
        <topology evidence="2">Single-pass membrane protein</topology>
    </subcellularLocation>
</comment>